<name>A0ABV3QWL8_9HYPH</name>
<keyword evidence="3" id="KW-0548">Nucleotidyltransferase</keyword>
<dbReference type="PROSITE" id="PS50005">
    <property type="entry name" value="TPR"/>
    <property type="match status" value="2"/>
</dbReference>
<dbReference type="SMART" id="SM00028">
    <property type="entry name" value="TPR"/>
    <property type="match status" value="3"/>
</dbReference>
<sequence>MLHRPSFPLRLRTGRTRRTAIARTEALNRKLSAILFADVHGYSRLMDRDEAGTVVRLTRSLSLIRNLVVDYGGSVVNTAGDGLVALFPSAALALDFAVEMQREMAQEAVWAGGQEPITYRIGITIGDTISGESGVYGHSINMAARIQSLAPPGGICIAHSVHQFVRNQPESSFRSLGKQKLKNIDEETEVFVVDFNQTQPEPRPPSLPVPAPPAPIEETPDCSLAVLPLENVSGDPADLHLCHGVVADLISNLCRFRNLMVIARHSSMAVTAHAKSLREIGHQLGVRYLLSGSLRRAGDRLRVAVDLIEAQTENTIWSERYDGEMGDIFSFLDDVTATTASRLAVHIDMAEKRRLTAQNHPNVHAYGLILRGQELSFRFRPESNWHARRLYEQARDLDPHYARSYAAMSRTYNVEWRYAWSNNPEGALNEALNLANMAVENDDLDARGYSEMGLAHLYKKEHEPAIAAYERALQLNPNDADLLAEMGDCLVYVRQADRSVKLLERAMRLNPYFPDSYLWYLGDAYFHLGEYTKTVETLQKMRDGSEGHRLMAASYALLGNTEEAGRHARALLEVHPNFTIEKWRKVPPNKFAEDMEVFVEGLRLAGLR</sequence>
<reference evidence="3 4" key="1">
    <citation type="submission" date="2024-06" db="EMBL/GenBank/DDBJ databases">
        <authorList>
            <person name="Tuo L."/>
        </authorList>
    </citation>
    <scope>NUCLEOTIDE SEQUENCE [LARGE SCALE GENOMIC DNA]</scope>
    <source>
        <strain evidence="3 4">ZMM04-5</strain>
    </source>
</reference>
<dbReference type="InterPro" id="IPR029787">
    <property type="entry name" value="Nucleotide_cyclase"/>
</dbReference>
<keyword evidence="4" id="KW-1185">Reference proteome</keyword>
<protein>
    <submittedName>
        <fullName evidence="3">Adenylate/guanylate cyclase domain-containing protein</fullName>
        <ecNumber evidence="3">2.7.7.-</ecNumber>
    </submittedName>
</protein>
<feature type="domain" description="Guanylate cyclase" evidence="2">
    <location>
        <begin position="33"/>
        <end position="147"/>
    </location>
</feature>
<gene>
    <name evidence="3" type="ORF">ABUE31_05085</name>
</gene>
<dbReference type="Proteomes" id="UP001556196">
    <property type="component" value="Unassembled WGS sequence"/>
</dbReference>
<evidence type="ECO:0000313" key="4">
    <source>
        <dbReference type="Proteomes" id="UP001556196"/>
    </source>
</evidence>
<dbReference type="SUPFAM" id="SSF48452">
    <property type="entry name" value="TPR-like"/>
    <property type="match status" value="1"/>
</dbReference>
<dbReference type="PROSITE" id="PS50293">
    <property type="entry name" value="TPR_REGION"/>
    <property type="match status" value="1"/>
</dbReference>
<dbReference type="PANTHER" id="PTHR43081">
    <property type="entry name" value="ADENYLATE CYCLASE, TERMINAL-DIFFERENTIATION SPECIFIC-RELATED"/>
    <property type="match status" value="1"/>
</dbReference>
<feature type="repeat" description="TPR" evidence="1">
    <location>
        <begin position="446"/>
        <end position="479"/>
    </location>
</feature>
<evidence type="ECO:0000313" key="3">
    <source>
        <dbReference type="EMBL" id="MEW9805358.1"/>
    </source>
</evidence>
<dbReference type="InterPro" id="IPR001054">
    <property type="entry name" value="A/G_cyclase"/>
</dbReference>
<keyword evidence="3" id="KW-0808">Transferase</keyword>
<feature type="repeat" description="TPR" evidence="1">
    <location>
        <begin position="480"/>
        <end position="513"/>
    </location>
</feature>
<dbReference type="EMBL" id="JBFOCI010000001">
    <property type="protein sequence ID" value="MEW9805358.1"/>
    <property type="molecule type" value="Genomic_DNA"/>
</dbReference>
<dbReference type="CDD" id="cd07302">
    <property type="entry name" value="CHD"/>
    <property type="match status" value="1"/>
</dbReference>
<accession>A0ABV3QWL8</accession>
<dbReference type="InterPro" id="IPR019734">
    <property type="entry name" value="TPR_rpt"/>
</dbReference>
<comment type="caution">
    <text evidence="3">The sequence shown here is derived from an EMBL/GenBank/DDBJ whole genome shotgun (WGS) entry which is preliminary data.</text>
</comment>
<dbReference type="PROSITE" id="PS50125">
    <property type="entry name" value="GUANYLATE_CYCLASE_2"/>
    <property type="match status" value="1"/>
</dbReference>
<proteinExistence type="predicted"/>
<dbReference type="Pfam" id="PF00211">
    <property type="entry name" value="Guanylate_cyc"/>
    <property type="match status" value="1"/>
</dbReference>
<dbReference type="EC" id="2.7.7.-" evidence="3"/>
<dbReference type="SUPFAM" id="SSF55073">
    <property type="entry name" value="Nucleotide cyclase"/>
    <property type="match status" value="1"/>
</dbReference>
<dbReference type="InterPro" id="IPR050697">
    <property type="entry name" value="Adenylyl/Guanylyl_Cyclase_3/4"/>
</dbReference>
<dbReference type="PANTHER" id="PTHR43081:SF19">
    <property type="entry name" value="PH-SENSITIVE ADENYLATE CYCLASE RV1264"/>
    <property type="match status" value="1"/>
</dbReference>
<dbReference type="Pfam" id="PF00515">
    <property type="entry name" value="TPR_1"/>
    <property type="match status" value="1"/>
</dbReference>
<dbReference type="SMART" id="SM00044">
    <property type="entry name" value="CYCc"/>
    <property type="match status" value="1"/>
</dbReference>
<organism evidence="3 4">
    <name type="scientific">Mesorhizobium marinum</name>
    <dbReference type="NCBI Taxonomy" id="3228790"/>
    <lineage>
        <taxon>Bacteria</taxon>
        <taxon>Pseudomonadati</taxon>
        <taxon>Pseudomonadota</taxon>
        <taxon>Alphaproteobacteria</taxon>
        <taxon>Hyphomicrobiales</taxon>
        <taxon>Phyllobacteriaceae</taxon>
        <taxon>Mesorhizobium</taxon>
    </lineage>
</organism>
<evidence type="ECO:0000256" key="1">
    <source>
        <dbReference type="PROSITE-ProRule" id="PRU00339"/>
    </source>
</evidence>
<dbReference type="Gene3D" id="1.25.40.10">
    <property type="entry name" value="Tetratricopeptide repeat domain"/>
    <property type="match status" value="1"/>
</dbReference>
<dbReference type="GO" id="GO:0016779">
    <property type="term" value="F:nucleotidyltransferase activity"/>
    <property type="evidence" value="ECO:0007669"/>
    <property type="project" value="UniProtKB-KW"/>
</dbReference>
<keyword evidence="1" id="KW-0802">TPR repeat</keyword>
<dbReference type="Gene3D" id="3.30.70.1230">
    <property type="entry name" value="Nucleotide cyclase"/>
    <property type="match status" value="1"/>
</dbReference>
<dbReference type="InterPro" id="IPR011990">
    <property type="entry name" value="TPR-like_helical_dom_sf"/>
</dbReference>
<dbReference type="RefSeq" id="WP_367722400.1">
    <property type="nucleotide sequence ID" value="NZ_JBFOCI010000001.1"/>
</dbReference>
<evidence type="ECO:0000259" key="2">
    <source>
        <dbReference type="PROSITE" id="PS50125"/>
    </source>
</evidence>